<dbReference type="InterPro" id="IPR000086">
    <property type="entry name" value="NUDIX_hydrolase_dom"/>
</dbReference>
<evidence type="ECO:0000313" key="3">
    <source>
        <dbReference type="Proteomes" id="UP001596056"/>
    </source>
</evidence>
<reference evidence="3" key="1">
    <citation type="journal article" date="2019" name="Int. J. Syst. Evol. Microbiol.">
        <title>The Global Catalogue of Microorganisms (GCM) 10K type strain sequencing project: providing services to taxonomists for standard genome sequencing and annotation.</title>
        <authorList>
            <consortium name="The Broad Institute Genomics Platform"/>
            <consortium name="The Broad Institute Genome Sequencing Center for Infectious Disease"/>
            <person name="Wu L."/>
            <person name="Ma J."/>
        </authorList>
    </citation>
    <scope>NUCLEOTIDE SEQUENCE [LARGE SCALE GENOMIC DNA]</scope>
    <source>
        <strain evidence="3">KACC 11588</strain>
    </source>
</reference>
<dbReference type="SUPFAM" id="SSF55811">
    <property type="entry name" value="Nudix"/>
    <property type="match status" value="1"/>
</dbReference>
<evidence type="ECO:0000259" key="1">
    <source>
        <dbReference type="PROSITE" id="PS51462"/>
    </source>
</evidence>
<dbReference type="Proteomes" id="UP001596056">
    <property type="component" value="Unassembled WGS sequence"/>
</dbReference>
<dbReference type="PROSITE" id="PS51462">
    <property type="entry name" value="NUDIX"/>
    <property type="match status" value="1"/>
</dbReference>
<dbReference type="RefSeq" id="WP_209842508.1">
    <property type="nucleotide sequence ID" value="NZ_JAGGJP010000016.1"/>
</dbReference>
<comment type="caution">
    <text evidence="2">The sequence shown here is derived from an EMBL/GenBank/DDBJ whole genome shotgun (WGS) entry which is preliminary data.</text>
</comment>
<organism evidence="2 3">
    <name type="scientific">Rubellimicrobium aerolatum</name>
    <dbReference type="NCBI Taxonomy" id="490979"/>
    <lineage>
        <taxon>Bacteria</taxon>
        <taxon>Pseudomonadati</taxon>
        <taxon>Pseudomonadota</taxon>
        <taxon>Alphaproteobacteria</taxon>
        <taxon>Rhodobacterales</taxon>
        <taxon>Roseobacteraceae</taxon>
        <taxon>Rubellimicrobium</taxon>
    </lineage>
</organism>
<feature type="domain" description="Nudix hydrolase" evidence="1">
    <location>
        <begin position="1"/>
        <end position="136"/>
    </location>
</feature>
<evidence type="ECO:0000313" key="2">
    <source>
        <dbReference type="EMBL" id="MFC5567623.1"/>
    </source>
</evidence>
<protein>
    <submittedName>
        <fullName evidence="2">NUDIX domain-containing protein</fullName>
    </submittedName>
</protein>
<accession>A0ABW0SF84</accession>
<dbReference type="Pfam" id="PF00293">
    <property type="entry name" value="NUDIX"/>
    <property type="match status" value="1"/>
</dbReference>
<keyword evidence="3" id="KW-1185">Reference proteome</keyword>
<dbReference type="Gene3D" id="3.90.79.10">
    <property type="entry name" value="Nucleoside Triphosphate Pyrophosphohydrolase"/>
    <property type="match status" value="1"/>
</dbReference>
<sequence length="144" mass="16033">MQDYMGAKGALLIGDRLLTTLRDDLPTIPFPGFWDFVGGGREGAETPRETLIREAREEVALDLTWADWLWESPFPAMIDPARTSWFFVLRLPPGAERRIVLADEGQGWLLLPPRRFLSLPGAVPALQDRLGIWLDGLGAAPRPG</sequence>
<dbReference type="EMBL" id="JBHSNA010000017">
    <property type="protein sequence ID" value="MFC5567623.1"/>
    <property type="molecule type" value="Genomic_DNA"/>
</dbReference>
<name>A0ABW0SF84_9RHOB</name>
<dbReference type="InterPro" id="IPR015797">
    <property type="entry name" value="NUDIX_hydrolase-like_dom_sf"/>
</dbReference>
<gene>
    <name evidence="2" type="ORF">ACFPOC_14515</name>
</gene>
<proteinExistence type="predicted"/>